<comment type="caution">
    <text evidence="2">The sequence shown here is derived from an EMBL/GenBank/DDBJ whole genome shotgun (WGS) entry which is preliminary data.</text>
</comment>
<sequence>MLLAGLIGFGFLGLALIAIAIMMIALYRGGDERRHLIVTNAAAATFKMIALVDIILIVLYAAQGHNVLSAADSSYFAQLTMMAIFFTYFLWHYQRKFS</sequence>
<feature type="transmembrane region" description="Helical" evidence="1">
    <location>
        <begin position="39"/>
        <end position="62"/>
    </location>
</feature>
<keyword evidence="1" id="KW-1133">Transmembrane helix</keyword>
<organism evidence="2 3">
    <name type="scientific">Lacticaseibacillus jixianensis</name>
    <dbReference type="NCBI Taxonomy" id="2486012"/>
    <lineage>
        <taxon>Bacteria</taxon>
        <taxon>Bacillati</taxon>
        <taxon>Bacillota</taxon>
        <taxon>Bacilli</taxon>
        <taxon>Lactobacillales</taxon>
        <taxon>Lactobacillaceae</taxon>
        <taxon>Lacticaseibacillus</taxon>
    </lineage>
</organism>
<proteinExistence type="predicted"/>
<dbReference type="RefSeq" id="WP_125586058.1">
    <property type="nucleotide sequence ID" value="NZ_JBHTMO010000022.1"/>
</dbReference>
<keyword evidence="1" id="KW-0472">Membrane</keyword>
<accession>A0ABW4BCW3</accession>
<keyword evidence="1" id="KW-0812">Transmembrane</keyword>
<dbReference type="Proteomes" id="UP001597249">
    <property type="component" value="Unassembled WGS sequence"/>
</dbReference>
<evidence type="ECO:0000313" key="3">
    <source>
        <dbReference type="Proteomes" id="UP001597249"/>
    </source>
</evidence>
<feature type="transmembrane region" description="Helical" evidence="1">
    <location>
        <begin position="74"/>
        <end position="91"/>
    </location>
</feature>
<name>A0ABW4BCW3_9LACO</name>
<protein>
    <submittedName>
        <fullName evidence="2">Uncharacterized protein</fullName>
    </submittedName>
</protein>
<evidence type="ECO:0000313" key="2">
    <source>
        <dbReference type="EMBL" id="MFD1393367.1"/>
    </source>
</evidence>
<gene>
    <name evidence="2" type="ORF">ACFQ3L_07245</name>
</gene>
<evidence type="ECO:0000256" key="1">
    <source>
        <dbReference type="SAM" id="Phobius"/>
    </source>
</evidence>
<keyword evidence="3" id="KW-1185">Reference proteome</keyword>
<reference evidence="3" key="1">
    <citation type="journal article" date="2019" name="Int. J. Syst. Evol. Microbiol.">
        <title>The Global Catalogue of Microorganisms (GCM) 10K type strain sequencing project: providing services to taxonomists for standard genome sequencing and annotation.</title>
        <authorList>
            <consortium name="The Broad Institute Genomics Platform"/>
            <consortium name="The Broad Institute Genome Sequencing Center for Infectious Disease"/>
            <person name="Wu L."/>
            <person name="Ma J."/>
        </authorList>
    </citation>
    <scope>NUCLEOTIDE SEQUENCE [LARGE SCALE GENOMIC DNA]</scope>
    <source>
        <strain evidence="3">CCM 8911</strain>
    </source>
</reference>
<feature type="transmembrane region" description="Helical" evidence="1">
    <location>
        <begin position="6"/>
        <end position="27"/>
    </location>
</feature>
<dbReference type="EMBL" id="JBHTMO010000022">
    <property type="protein sequence ID" value="MFD1393367.1"/>
    <property type="molecule type" value="Genomic_DNA"/>
</dbReference>